<dbReference type="Gene3D" id="3.20.20.80">
    <property type="entry name" value="Glycosidases"/>
    <property type="match status" value="1"/>
</dbReference>
<dbReference type="Pfam" id="PF21467">
    <property type="entry name" value="BetaGal_gal-bd"/>
    <property type="match status" value="1"/>
</dbReference>
<dbReference type="PRINTS" id="PR00742">
    <property type="entry name" value="GLHYDRLASE35"/>
</dbReference>
<evidence type="ECO:0000259" key="5">
    <source>
        <dbReference type="Pfam" id="PF01301"/>
    </source>
</evidence>
<dbReference type="InterPro" id="IPR048913">
    <property type="entry name" value="BetaGal_gal-bd"/>
</dbReference>
<dbReference type="GO" id="GO:0004553">
    <property type="term" value="F:hydrolase activity, hydrolyzing O-glycosyl compounds"/>
    <property type="evidence" value="ECO:0007669"/>
    <property type="project" value="InterPro"/>
</dbReference>
<dbReference type="SUPFAM" id="SSF49785">
    <property type="entry name" value="Galactose-binding domain-like"/>
    <property type="match status" value="1"/>
</dbReference>
<dbReference type="SUPFAM" id="SSF51445">
    <property type="entry name" value="(Trans)glycosidases"/>
    <property type="match status" value="1"/>
</dbReference>
<keyword evidence="3" id="KW-0326">Glycosidase</keyword>
<dbReference type="EMBL" id="VVYW01000003">
    <property type="protein sequence ID" value="KAA5410529.1"/>
    <property type="molecule type" value="Genomic_DNA"/>
</dbReference>
<evidence type="ECO:0000256" key="1">
    <source>
        <dbReference type="ARBA" id="ARBA00009809"/>
    </source>
</evidence>
<evidence type="ECO:0000256" key="2">
    <source>
        <dbReference type="ARBA" id="ARBA00022801"/>
    </source>
</evidence>
<sequence length="761" mass="87411">MNMRKIVTFLSLLLLMGTVVGQNITDLSVMHRTDVDSSLLNIGTYPSIVDTVFLHPDRVRYDHRCFQLDGKDTFIFSGTFHYFRVPQPLWADRFRKLKAAGFNCVETYIPWNWHERTMPRSVTDESQIDLRELNDFLVMAEEFGFYVILRPGPYICAEWSGGGFPQWIMQKKPAKPAFDVWLQSNDPEFMRWNEHWYRAVCRVVAPHQLIHKPVGGKGVILFQVENEFNRVRWFPKEAKKDYLDKLAFIARKYGIEVPIITCWTDESRNVETGILNGVVDMVNSYPRWQIEKNLGRLVDLQMKTQPGKPLISGELQGGWCCELGWQLSWKQDGLPPVQTQNITLYTLQRGFSALNFYMAVGGTNFDDWAARQQVTSYDYAAAIGEDGVVNERYRRFQGLSTFINEHGTRIARADLVSLDYITTDTLVKLALRCAKNGDRYYFVRTEERSRQHFGTIRTDDLEFDFALEPFGSMVYYLPAGATQGEWFPKLPDPQIRPATKIAKIELKKQGEWADKLPTKWTRLKKGEAIDNHGIYGRHFVYYKTNAFEGCTLEVGRIGKKVVNGSVADTVLVSVNGKLLPIFSETEESTHYCIPGDSLSGRRVEVILLFENKGLHHHTNWAVEKFWYIGPTYVRCKGKELPLSYAYLENERGVRYSSSMKENVDLGDIVGESLLKWYRYSFDLPQGQTVTSCFLKLEQNGNGFIYVNGHCIGRCWEQGPQSEYYIPECWLNTDKPNIVTVSLRPTAQGANVKVAGIKALHK</sequence>
<dbReference type="InterPro" id="IPR001944">
    <property type="entry name" value="Glycoside_Hdrlase_35"/>
</dbReference>
<evidence type="ECO:0000256" key="4">
    <source>
        <dbReference type="RuleBase" id="RU003679"/>
    </source>
</evidence>
<keyword evidence="2" id="KW-0378">Hydrolase</keyword>
<organism evidence="7 8">
    <name type="scientific">Bacteroides cellulosilyticus</name>
    <dbReference type="NCBI Taxonomy" id="246787"/>
    <lineage>
        <taxon>Bacteria</taxon>
        <taxon>Pseudomonadati</taxon>
        <taxon>Bacteroidota</taxon>
        <taxon>Bacteroidia</taxon>
        <taxon>Bacteroidales</taxon>
        <taxon>Bacteroidaceae</taxon>
        <taxon>Bacteroides</taxon>
    </lineage>
</organism>
<dbReference type="Proteomes" id="UP000325055">
    <property type="component" value="Unassembled WGS sequence"/>
</dbReference>
<dbReference type="Gene3D" id="2.60.120.260">
    <property type="entry name" value="Galactose-binding domain-like"/>
    <property type="match status" value="1"/>
</dbReference>
<accession>A0A5M6AD75</accession>
<dbReference type="InterPro" id="IPR017853">
    <property type="entry name" value="GH"/>
</dbReference>
<proteinExistence type="inferred from homology"/>
<evidence type="ECO:0000256" key="3">
    <source>
        <dbReference type="ARBA" id="ARBA00023295"/>
    </source>
</evidence>
<evidence type="ECO:0000259" key="6">
    <source>
        <dbReference type="Pfam" id="PF21467"/>
    </source>
</evidence>
<comment type="caution">
    <text evidence="7">The sequence shown here is derived from an EMBL/GenBank/DDBJ whole genome shotgun (WGS) entry which is preliminary data.</text>
</comment>
<feature type="domain" description="Glycoside hydrolase 35 catalytic" evidence="5">
    <location>
        <begin position="66"/>
        <end position="399"/>
    </location>
</feature>
<dbReference type="GO" id="GO:0005975">
    <property type="term" value="P:carbohydrate metabolic process"/>
    <property type="evidence" value="ECO:0007669"/>
    <property type="project" value="InterPro"/>
</dbReference>
<name>A0A5M6AD75_9BACE</name>
<dbReference type="AlphaFoldDB" id="A0A5M6AD75"/>
<comment type="similarity">
    <text evidence="1 4">Belongs to the glycosyl hydrolase 35 family.</text>
</comment>
<reference evidence="7 8" key="1">
    <citation type="journal article" date="2019" name="Nat. Med.">
        <title>A library of human gut bacterial isolates paired with longitudinal multiomics data enables mechanistic microbiome research.</title>
        <authorList>
            <person name="Poyet M."/>
            <person name="Groussin M."/>
            <person name="Gibbons S.M."/>
            <person name="Avila-Pacheco J."/>
            <person name="Jiang X."/>
            <person name="Kearney S.M."/>
            <person name="Perrotta A.R."/>
            <person name="Berdy B."/>
            <person name="Zhao S."/>
            <person name="Lieberman T.D."/>
            <person name="Swanson P.K."/>
            <person name="Smith M."/>
            <person name="Roesemann S."/>
            <person name="Alexander J.E."/>
            <person name="Rich S.A."/>
            <person name="Livny J."/>
            <person name="Vlamakis H."/>
            <person name="Clish C."/>
            <person name="Bullock K."/>
            <person name="Deik A."/>
            <person name="Scott J."/>
            <person name="Pierce K.A."/>
            <person name="Xavier R.J."/>
            <person name="Alm E.J."/>
        </authorList>
    </citation>
    <scope>NUCLEOTIDE SEQUENCE [LARGE SCALE GENOMIC DNA]</scope>
    <source>
        <strain evidence="7 8">BIOML-A7</strain>
    </source>
</reference>
<dbReference type="InterPro" id="IPR031330">
    <property type="entry name" value="Gly_Hdrlase_35_cat"/>
</dbReference>
<dbReference type="Pfam" id="PF01301">
    <property type="entry name" value="Glyco_hydro_35"/>
    <property type="match status" value="1"/>
</dbReference>
<dbReference type="InterPro" id="IPR008979">
    <property type="entry name" value="Galactose-bd-like_sf"/>
</dbReference>
<evidence type="ECO:0000313" key="7">
    <source>
        <dbReference type="EMBL" id="KAA5410529.1"/>
    </source>
</evidence>
<dbReference type="PANTHER" id="PTHR23421">
    <property type="entry name" value="BETA-GALACTOSIDASE RELATED"/>
    <property type="match status" value="1"/>
</dbReference>
<evidence type="ECO:0000313" key="8">
    <source>
        <dbReference type="Proteomes" id="UP000325055"/>
    </source>
</evidence>
<protein>
    <submittedName>
        <fullName evidence="7">Beta-galactosidase</fullName>
    </submittedName>
</protein>
<feature type="domain" description="Beta-galactosidase galactose-binding" evidence="6">
    <location>
        <begin position="675"/>
        <end position="733"/>
    </location>
</feature>
<gene>
    <name evidence="7" type="ORF">F2Y86_04660</name>
</gene>